<reference evidence="1 2" key="1">
    <citation type="journal article" date="2019" name="Sci. Rep.">
        <title>Orb-weaving spider Araneus ventricosus genome elucidates the spidroin gene catalogue.</title>
        <authorList>
            <person name="Kono N."/>
            <person name="Nakamura H."/>
            <person name="Ohtoshi R."/>
            <person name="Moran D.A.P."/>
            <person name="Shinohara A."/>
            <person name="Yoshida Y."/>
            <person name="Fujiwara M."/>
            <person name="Mori M."/>
            <person name="Tomita M."/>
            <person name="Arakawa K."/>
        </authorList>
    </citation>
    <scope>NUCLEOTIDE SEQUENCE [LARGE SCALE GENOMIC DNA]</scope>
</reference>
<dbReference type="AlphaFoldDB" id="A0A4Y2DEF6"/>
<sequence length="77" mass="9021">FRDLNIPVLHHFRTFQCLDRCRTSYQQIHAARIGGDLLKVLNPLECRSLYTLKEIPKLRNLQGMSPRTRSRTAVPQM</sequence>
<feature type="non-terminal residue" evidence="1">
    <location>
        <position position="1"/>
    </location>
</feature>
<dbReference type="EMBL" id="BGPR01089371">
    <property type="protein sequence ID" value="GBM15051.1"/>
    <property type="molecule type" value="Genomic_DNA"/>
</dbReference>
<organism evidence="1 2">
    <name type="scientific">Araneus ventricosus</name>
    <name type="common">Orbweaver spider</name>
    <name type="synonym">Epeira ventricosa</name>
    <dbReference type="NCBI Taxonomy" id="182803"/>
    <lineage>
        <taxon>Eukaryota</taxon>
        <taxon>Metazoa</taxon>
        <taxon>Ecdysozoa</taxon>
        <taxon>Arthropoda</taxon>
        <taxon>Chelicerata</taxon>
        <taxon>Arachnida</taxon>
        <taxon>Araneae</taxon>
        <taxon>Araneomorphae</taxon>
        <taxon>Entelegynae</taxon>
        <taxon>Araneoidea</taxon>
        <taxon>Araneidae</taxon>
        <taxon>Araneus</taxon>
    </lineage>
</organism>
<keyword evidence="2" id="KW-1185">Reference proteome</keyword>
<evidence type="ECO:0000313" key="1">
    <source>
        <dbReference type="EMBL" id="GBM15051.1"/>
    </source>
</evidence>
<proteinExistence type="predicted"/>
<dbReference type="Proteomes" id="UP000499080">
    <property type="component" value="Unassembled WGS sequence"/>
</dbReference>
<protein>
    <submittedName>
        <fullName evidence="1">Uncharacterized protein</fullName>
    </submittedName>
</protein>
<name>A0A4Y2DEF6_ARAVE</name>
<comment type="caution">
    <text evidence="1">The sequence shown here is derived from an EMBL/GenBank/DDBJ whole genome shotgun (WGS) entry which is preliminary data.</text>
</comment>
<gene>
    <name evidence="1" type="ORF">AVEN_26450_1</name>
</gene>
<evidence type="ECO:0000313" key="2">
    <source>
        <dbReference type="Proteomes" id="UP000499080"/>
    </source>
</evidence>
<accession>A0A4Y2DEF6</accession>